<dbReference type="OrthoDB" id="5511210at2759"/>
<dbReference type="InterPro" id="IPR002068">
    <property type="entry name" value="A-crystallin/Hsp20_dom"/>
</dbReference>
<reference evidence="6" key="1">
    <citation type="submission" date="2022-12" db="EMBL/GenBank/DDBJ databases">
        <authorList>
            <person name="Petersen C."/>
        </authorList>
    </citation>
    <scope>NUCLEOTIDE SEQUENCE</scope>
    <source>
        <strain evidence="6">IBT 3081</strain>
    </source>
</reference>
<keyword evidence="1" id="KW-0346">Stress response</keyword>
<proteinExistence type="inferred from homology"/>
<comment type="caution">
    <text evidence="6">The sequence shown here is derived from an EMBL/GenBank/DDBJ whole genome shotgun (WGS) entry which is preliminary data.</text>
</comment>
<feature type="domain" description="SHSP" evidence="5">
    <location>
        <begin position="233"/>
        <end position="353"/>
    </location>
</feature>
<evidence type="ECO:0000313" key="6">
    <source>
        <dbReference type="EMBL" id="KAJ5365781.1"/>
    </source>
</evidence>
<dbReference type="Proteomes" id="UP001147752">
    <property type="component" value="Unassembled WGS sequence"/>
</dbReference>
<dbReference type="Gene3D" id="2.60.40.790">
    <property type="match status" value="1"/>
</dbReference>
<evidence type="ECO:0000256" key="3">
    <source>
        <dbReference type="RuleBase" id="RU003616"/>
    </source>
</evidence>
<feature type="compositionally biased region" description="Low complexity" evidence="4">
    <location>
        <begin position="67"/>
        <end position="80"/>
    </location>
</feature>
<evidence type="ECO:0000256" key="2">
    <source>
        <dbReference type="PROSITE-ProRule" id="PRU00285"/>
    </source>
</evidence>
<dbReference type="GeneID" id="81465579"/>
<evidence type="ECO:0000256" key="1">
    <source>
        <dbReference type="ARBA" id="ARBA00023016"/>
    </source>
</evidence>
<organism evidence="6 7">
    <name type="scientific">Penicillium concentricum</name>
    <dbReference type="NCBI Taxonomy" id="293559"/>
    <lineage>
        <taxon>Eukaryota</taxon>
        <taxon>Fungi</taxon>
        <taxon>Dikarya</taxon>
        <taxon>Ascomycota</taxon>
        <taxon>Pezizomycotina</taxon>
        <taxon>Eurotiomycetes</taxon>
        <taxon>Eurotiomycetidae</taxon>
        <taxon>Eurotiales</taxon>
        <taxon>Aspergillaceae</taxon>
        <taxon>Penicillium</taxon>
    </lineage>
</organism>
<dbReference type="PROSITE" id="PS01031">
    <property type="entry name" value="SHSP"/>
    <property type="match status" value="1"/>
</dbReference>
<dbReference type="SUPFAM" id="SSF49764">
    <property type="entry name" value="HSP20-like chaperones"/>
    <property type="match status" value="1"/>
</dbReference>
<gene>
    <name evidence="6" type="ORF">N7517_008667</name>
</gene>
<evidence type="ECO:0000313" key="7">
    <source>
        <dbReference type="Proteomes" id="UP001147752"/>
    </source>
</evidence>
<reference evidence="6" key="2">
    <citation type="journal article" date="2023" name="IMA Fungus">
        <title>Comparative genomic study of the Penicillium genus elucidates a diverse pangenome and 15 lateral gene transfer events.</title>
        <authorList>
            <person name="Petersen C."/>
            <person name="Sorensen T."/>
            <person name="Nielsen M.R."/>
            <person name="Sondergaard T.E."/>
            <person name="Sorensen J.L."/>
            <person name="Fitzpatrick D.A."/>
            <person name="Frisvad J.C."/>
            <person name="Nielsen K.L."/>
        </authorList>
    </citation>
    <scope>NUCLEOTIDE SEQUENCE</scope>
    <source>
        <strain evidence="6">IBT 3081</strain>
    </source>
</reference>
<comment type="similarity">
    <text evidence="2 3">Belongs to the small heat shock protein (HSP20) family.</text>
</comment>
<dbReference type="RefSeq" id="XP_056577247.1">
    <property type="nucleotide sequence ID" value="XM_056726396.1"/>
</dbReference>
<dbReference type="CDD" id="cd06464">
    <property type="entry name" value="ACD_sHsps-like"/>
    <property type="match status" value="1"/>
</dbReference>
<dbReference type="Pfam" id="PF00011">
    <property type="entry name" value="HSP20"/>
    <property type="match status" value="1"/>
</dbReference>
<feature type="compositionally biased region" description="Polar residues" evidence="4">
    <location>
        <begin position="1"/>
        <end position="12"/>
    </location>
</feature>
<dbReference type="EMBL" id="JAPZBT010000003">
    <property type="protein sequence ID" value="KAJ5365781.1"/>
    <property type="molecule type" value="Genomic_DNA"/>
</dbReference>
<dbReference type="AlphaFoldDB" id="A0A9W9RT57"/>
<accession>A0A9W9RT57</accession>
<feature type="region of interest" description="Disordered" evidence="4">
    <location>
        <begin position="1"/>
        <end position="138"/>
    </location>
</feature>
<keyword evidence="7" id="KW-1185">Reference proteome</keyword>
<evidence type="ECO:0000259" key="5">
    <source>
        <dbReference type="PROSITE" id="PS01031"/>
    </source>
</evidence>
<dbReference type="InterPro" id="IPR031107">
    <property type="entry name" value="Small_HSP"/>
</dbReference>
<name>A0A9W9RT57_9EURO</name>
<evidence type="ECO:0000256" key="4">
    <source>
        <dbReference type="SAM" id="MobiDB-lite"/>
    </source>
</evidence>
<sequence>MFVPDLNQNTPSCDPATNAEEQGASHPFFPLHGEGDHPYPSPWPFQSGNGQGGRPDHPYISSWAQSNNNNQGNKANEIGNTSASRKPYPVPGQAQQPHIPWHQPHAYFGPSDGRKPSPAPFDDDNHQPPHCKPYPYSGSADGHKPYGYPEAAPWGQFRSFPWGNIDHSKPPFSREPCVFQGGLYSAGPFPQQPSKNSGNSYDATPFPQHFGEPHASHGPWGFMQQTPWTRLPTRSDKYIPEVDVFNTAGAFVIHVPLPGAKREDIEVNWDSKRVELSITGLISRPGSEDLVKTIVLDERKGGTFERKVRLGSRANPPKVDADAISAKLEDGVLVVEVPKIESDDFEVKKVEVE</sequence>
<dbReference type="PANTHER" id="PTHR11527">
    <property type="entry name" value="HEAT-SHOCK PROTEIN 20 FAMILY MEMBER"/>
    <property type="match status" value="1"/>
</dbReference>
<protein>
    <submittedName>
        <fullName evidence="6">HSP20-like chaperone</fullName>
    </submittedName>
</protein>
<dbReference type="InterPro" id="IPR008978">
    <property type="entry name" value="HSP20-like_chaperone"/>
</dbReference>